<keyword evidence="2" id="KW-0238">DNA-binding</keyword>
<dbReference type="RefSeq" id="WP_189544313.1">
    <property type="nucleotide sequence ID" value="NZ_BMTF01000008.1"/>
</dbReference>
<evidence type="ECO:0000313" key="2">
    <source>
        <dbReference type="EMBL" id="GGV85071.1"/>
    </source>
</evidence>
<name>A0ABQ2VYP1_9ACTN</name>
<keyword evidence="3" id="KW-1185">Reference proteome</keyword>
<organism evidence="2 3">
    <name type="scientific">Streptomyces gelaticus</name>
    <dbReference type="NCBI Taxonomy" id="285446"/>
    <lineage>
        <taxon>Bacteria</taxon>
        <taxon>Bacillati</taxon>
        <taxon>Actinomycetota</taxon>
        <taxon>Actinomycetes</taxon>
        <taxon>Kitasatosporales</taxon>
        <taxon>Streptomycetaceae</taxon>
        <taxon>Streptomyces</taxon>
    </lineage>
</organism>
<dbReference type="GO" id="GO:0003677">
    <property type="term" value="F:DNA binding"/>
    <property type="evidence" value="ECO:0007669"/>
    <property type="project" value="UniProtKB-KW"/>
</dbReference>
<accession>A0ABQ2VYP1</accession>
<evidence type="ECO:0000313" key="3">
    <source>
        <dbReference type="Proteomes" id="UP000660675"/>
    </source>
</evidence>
<protein>
    <submittedName>
        <fullName evidence="2">DNA-binding protein</fullName>
    </submittedName>
</protein>
<dbReference type="Proteomes" id="UP000660675">
    <property type="component" value="Unassembled WGS sequence"/>
</dbReference>
<gene>
    <name evidence="2" type="ORF">GCM10015535_31290</name>
</gene>
<comment type="caution">
    <text evidence="2">The sequence shown here is derived from an EMBL/GenBank/DDBJ whole genome shotgun (WGS) entry which is preliminary data.</text>
</comment>
<reference evidence="3" key="1">
    <citation type="journal article" date="2019" name="Int. J. Syst. Evol. Microbiol.">
        <title>The Global Catalogue of Microorganisms (GCM) 10K type strain sequencing project: providing services to taxonomists for standard genome sequencing and annotation.</title>
        <authorList>
            <consortium name="The Broad Institute Genomics Platform"/>
            <consortium name="The Broad Institute Genome Sequencing Center for Infectious Disease"/>
            <person name="Wu L."/>
            <person name="Ma J."/>
        </authorList>
    </citation>
    <scope>NUCLEOTIDE SEQUENCE [LARGE SCALE GENOMIC DNA]</scope>
    <source>
        <strain evidence="3">JCM 4376</strain>
    </source>
</reference>
<feature type="region of interest" description="Disordered" evidence="1">
    <location>
        <begin position="109"/>
        <end position="186"/>
    </location>
</feature>
<proteinExistence type="predicted"/>
<evidence type="ECO:0000256" key="1">
    <source>
        <dbReference type="SAM" id="MobiDB-lite"/>
    </source>
</evidence>
<dbReference type="EMBL" id="BMTF01000008">
    <property type="protein sequence ID" value="GGV85071.1"/>
    <property type="molecule type" value="Genomic_DNA"/>
</dbReference>
<sequence>MLRHAIAPSARYTKASNDVVRHPRLNSDAKILLLYVQGLPDHTTFEPLGELARKLGIKGRAYQKAKRQLVEHGYVHEWRSQAEGGRWITEQLVANTALSGEQAIQLRGASPAPSPFAVPPGAHIPTVGEPTARTAGGYEPVEDHSDRTTPHPPSKPSEPSEPSEPSRPSGLSEPPEPDRSPPPADPALLARAERVLLSLRHSRRELHLGVREAAGLAVDAVKWLERGLSESDLRQALLAERPREGVRSAVGFLRYRLAQKLPEPRTTPQSYDPTRPRELVECQGPGDPHTFRPVLDEAECTPCRLIAANTMYAAPPTPEPDHLPWRERFARINTTPTTAPPAEA</sequence>